<dbReference type="InterPro" id="IPR000531">
    <property type="entry name" value="Beta-barrel_TonB"/>
</dbReference>
<keyword evidence="4 8" id="KW-0812">Transmembrane</keyword>
<evidence type="ECO:0000313" key="12">
    <source>
        <dbReference type="EMBL" id="SDG60651.1"/>
    </source>
</evidence>
<dbReference type="Gene3D" id="2.40.170.20">
    <property type="entry name" value="TonB-dependent receptor, beta-barrel domain"/>
    <property type="match status" value="1"/>
</dbReference>
<keyword evidence="3 8" id="KW-1134">Transmembrane beta strand</keyword>
<dbReference type="NCBIfam" id="TIGR04056">
    <property type="entry name" value="OMP_RagA_SusC"/>
    <property type="match status" value="1"/>
</dbReference>
<dbReference type="Gene3D" id="2.60.40.1120">
    <property type="entry name" value="Carboxypeptidase-like, regulatory domain"/>
    <property type="match status" value="1"/>
</dbReference>
<evidence type="ECO:0000256" key="2">
    <source>
        <dbReference type="ARBA" id="ARBA00022448"/>
    </source>
</evidence>
<comment type="similarity">
    <text evidence="8 9">Belongs to the TonB-dependent receptor family.</text>
</comment>
<keyword evidence="13" id="KW-1185">Reference proteome</keyword>
<dbReference type="Pfam" id="PF07715">
    <property type="entry name" value="Plug"/>
    <property type="match status" value="1"/>
</dbReference>
<dbReference type="GO" id="GO:0009279">
    <property type="term" value="C:cell outer membrane"/>
    <property type="evidence" value="ECO:0007669"/>
    <property type="project" value="UniProtKB-SubCell"/>
</dbReference>
<keyword evidence="7 8" id="KW-0998">Cell outer membrane</keyword>
<proteinExistence type="inferred from homology"/>
<reference evidence="13" key="1">
    <citation type="submission" date="2016-10" db="EMBL/GenBank/DDBJ databases">
        <authorList>
            <person name="Varghese N."/>
            <person name="Submissions S."/>
        </authorList>
    </citation>
    <scope>NUCLEOTIDE SEQUENCE [LARGE SCALE GENOMIC DNA]</scope>
    <source>
        <strain evidence="13">BP1-148</strain>
    </source>
</reference>
<keyword evidence="5 9" id="KW-0798">TonB box</keyword>
<evidence type="ECO:0000256" key="5">
    <source>
        <dbReference type="ARBA" id="ARBA00023077"/>
    </source>
</evidence>
<evidence type="ECO:0000259" key="11">
    <source>
        <dbReference type="Pfam" id="PF07715"/>
    </source>
</evidence>
<evidence type="ECO:0000256" key="6">
    <source>
        <dbReference type="ARBA" id="ARBA00023136"/>
    </source>
</evidence>
<dbReference type="STRING" id="645274.SAMN04487901_10631"/>
<dbReference type="EMBL" id="FNCQ01000006">
    <property type="protein sequence ID" value="SDG60651.1"/>
    <property type="molecule type" value="Genomic_DNA"/>
</dbReference>
<dbReference type="InterPro" id="IPR023996">
    <property type="entry name" value="TonB-dep_OMP_SusC/RagA"/>
</dbReference>
<gene>
    <name evidence="12" type="ORF">SAMN04487901_10631</name>
</gene>
<keyword evidence="2 8" id="KW-0813">Transport</keyword>
<sequence>MRLYLLFISFVILFAGEVKAQRMVTGTVSDTKGEPLYGVTIAVKNGKHTAVTGLDGKYRIPVDNENAVLLFRYVGMEPYQTTVKGQVTVDVKMKDQTTQLAEAVVVSTGYQRLSRERSTAAFGFVDSTKLNRVMHKDILSALEGQVAGLRMDINPNTGEGSPVLRGVGTFSTSIGTKPLIVVDDMATDMELSEINLYDVESVTVLKDAAAASIYGALAANGVIVITTKQGKSEKTTVSVNADWYISTKPTFDAMHYASTSDIIDYETNVYNARVNSSGSVATLFNSFSRNYYSPLYQLYRDQAEGRITQDDVDRTLGQWRQNDYYNQYRDLVWRSAVTQRYNVSLSQKSQRSNHFASFNYEHDKNRVKNDNSDAFSIYLKSNFKLNKWLSIKLGIDTRFSNSQVPDYAYTNYNIQERYASIVDAQGNLVMTPYVNISGFAGGSLNGSAIADSQQQLASSDVLMPFSFNVLQSLDESLTQNRNLRMRPFVNVEAKFLKWFKYNLMFQYEWTQSRTEKYDEPNSYLMRMTHNALIDLDGVSQLPSGGRYRQTTNNTRRYTFRNQLNFEKSFLESKHHVNAIMGFELRENRAARPIEQQMYGYNDVALTSVRMDWASLNNVGVESLVYGNTVKLGGPATSQTEIFHRYASFYANVGYDYLYRYNITGSIRWDEADLFGLDTKNQHHPLWSVGAGWNISEEAFMKDFSWLDFLKLRLTYGVNGNVDQSSTTYFVARYRTENNDPTNTQYLRYTDDNLPNSRLRWEKTSTFNAGVDFRVLNNVLSGSLEFYNRVGDDLLVRKYLDSTLGATQRVINNGKMRNQGVELQLNANLLRTKDWTLSAGFNIAWNHNKMLRVEHSSTDIASNFITAPANYFVEGTSYNTLWAYRLSRVVNGYPVILDADGNEMATFDADGNPTEVQVSSTLKGTDALVNMGSLVPVYNGSLTLSLRWRELELNTLLVYAGGNKLRLDATDMNSYQMVTDHVNDHTVKHYYEMPTGSVAQQYASTFSEWWRYCDAQVKPADYIKMRSISMAYHLPEAVTKKLHIGQTRLTLQVNNLFYWSRVGHDIDPESYSLNSASRTLLQPKTFSIGFSTSF</sequence>
<dbReference type="InterPro" id="IPR039426">
    <property type="entry name" value="TonB-dep_rcpt-like"/>
</dbReference>
<dbReference type="Pfam" id="PF00593">
    <property type="entry name" value="TonB_dep_Rec_b-barrel"/>
    <property type="match status" value="1"/>
</dbReference>
<comment type="subcellular location">
    <subcellularLocation>
        <location evidence="1 8">Cell outer membrane</location>
        <topology evidence="1 8">Multi-pass membrane protein</topology>
    </subcellularLocation>
</comment>
<evidence type="ECO:0000256" key="8">
    <source>
        <dbReference type="PROSITE-ProRule" id="PRU01360"/>
    </source>
</evidence>
<evidence type="ECO:0000256" key="9">
    <source>
        <dbReference type="RuleBase" id="RU003357"/>
    </source>
</evidence>
<dbReference type="InterPro" id="IPR023997">
    <property type="entry name" value="TonB-dep_OMP_SusC/RagA_CS"/>
</dbReference>
<protein>
    <submittedName>
        <fullName evidence="12">TonB-linked outer membrane protein, SusC/RagA family</fullName>
    </submittedName>
</protein>
<dbReference type="RefSeq" id="WP_091816493.1">
    <property type="nucleotide sequence ID" value="NZ_FNCQ01000006.1"/>
</dbReference>
<dbReference type="NCBIfam" id="TIGR04057">
    <property type="entry name" value="SusC_RagA_signa"/>
    <property type="match status" value="1"/>
</dbReference>
<dbReference type="PROSITE" id="PS52016">
    <property type="entry name" value="TONB_DEPENDENT_REC_3"/>
    <property type="match status" value="1"/>
</dbReference>
<evidence type="ECO:0000256" key="1">
    <source>
        <dbReference type="ARBA" id="ARBA00004571"/>
    </source>
</evidence>
<accession>A0A1G7VM25</accession>
<evidence type="ECO:0000256" key="7">
    <source>
        <dbReference type="ARBA" id="ARBA00023237"/>
    </source>
</evidence>
<dbReference type="Proteomes" id="UP000198779">
    <property type="component" value="Unassembled WGS sequence"/>
</dbReference>
<dbReference type="InterPro" id="IPR036942">
    <property type="entry name" value="Beta-barrel_TonB_sf"/>
</dbReference>
<feature type="domain" description="TonB-dependent receptor plug" evidence="11">
    <location>
        <begin position="124"/>
        <end position="222"/>
    </location>
</feature>
<feature type="domain" description="TonB-dependent receptor-like beta-barrel" evidence="10">
    <location>
        <begin position="499"/>
        <end position="899"/>
    </location>
</feature>
<dbReference type="SUPFAM" id="SSF49464">
    <property type="entry name" value="Carboxypeptidase regulatory domain-like"/>
    <property type="match status" value="1"/>
</dbReference>
<name>A0A1G7VM25_9BACT</name>
<evidence type="ECO:0000256" key="4">
    <source>
        <dbReference type="ARBA" id="ARBA00022692"/>
    </source>
</evidence>
<dbReference type="InterPro" id="IPR012910">
    <property type="entry name" value="Plug_dom"/>
</dbReference>
<dbReference type="Pfam" id="PF13715">
    <property type="entry name" value="CarbopepD_reg_2"/>
    <property type="match status" value="1"/>
</dbReference>
<dbReference type="AlphaFoldDB" id="A0A1G7VM25"/>
<evidence type="ECO:0000313" key="13">
    <source>
        <dbReference type="Proteomes" id="UP000198779"/>
    </source>
</evidence>
<evidence type="ECO:0000259" key="10">
    <source>
        <dbReference type="Pfam" id="PF00593"/>
    </source>
</evidence>
<organism evidence="12 13">
    <name type="scientific">Prevotella communis</name>
    <dbReference type="NCBI Taxonomy" id="2913614"/>
    <lineage>
        <taxon>Bacteria</taxon>
        <taxon>Pseudomonadati</taxon>
        <taxon>Bacteroidota</taxon>
        <taxon>Bacteroidia</taxon>
        <taxon>Bacteroidales</taxon>
        <taxon>Prevotellaceae</taxon>
        <taxon>Prevotella</taxon>
    </lineage>
</organism>
<evidence type="ECO:0000256" key="3">
    <source>
        <dbReference type="ARBA" id="ARBA00022452"/>
    </source>
</evidence>
<dbReference type="Gene3D" id="2.170.130.10">
    <property type="entry name" value="TonB-dependent receptor, plug domain"/>
    <property type="match status" value="1"/>
</dbReference>
<dbReference type="InterPro" id="IPR037066">
    <property type="entry name" value="Plug_dom_sf"/>
</dbReference>
<dbReference type="SUPFAM" id="SSF56935">
    <property type="entry name" value="Porins"/>
    <property type="match status" value="1"/>
</dbReference>
<dbReference type="InterPro" id="IPR008969">
    <property type="entry name" value="CarboxyPept-like_regulatory"/>
</dbReference>
<keyword evidence="6 8" id="KW-0472">Membrane</keyword>